<gene>
    <name evidence="3" type="ORF">BU058_10290</name>
</gene>
<name>A0A9Q6HMT5_9STAP</name>
<feature type="transmembrane region" description="Helical" evidence="1">
    <location>
        <begin position="370"/>
        <end position="389"/>
    </location>
</feature>
<dbReference type="RefSeq" id="WP_073504046.1">
    <property type="nucleotide sequence ID" value="NZ_CP018199.1"/>
</dbReference>
<dbReference type="PIRSF" id="PIRSF026631">
    <property type="entry name" value="UCP026631"/>
    <property type="match status" value="1"/>
</dbReference>
<dbReference type="Pfam" id="PF03703">
    <property type="entry name" value="bPH_2"/>
    <property type="match status" value="2"/>
</dbReference>
<feature type="transmembrane region" description="Helical" evidence="1">
    <location>
        <begin position="232"/>
        <end position="257"/>
    </location>
</feature>
<evidence type="ECO:0000313" key="3">
    <source>
        <dbReference type="EMBL" id="PTI74622.1"/>
    </source>
</evidence>
<keyword evidence="1" id="KW-0472">Membrane</keyword>
<feature type="transmembrane region" description="Helical" evidence="1">
    <location>
        <begin position="45"/>
        <end position="65"/>
    </location>
</feature>
<reference evidence="3 4" key="1">
    <citation type="journal article" date="2016" name="Front. Microbiol.">
        <title>Comprehensive Phylogenetic Analysis of Bovine Non-aureus Staphylococci Species Based on Whole-Genome Sequencing.</title>
        <authorList>
            <person name="Naushad S."/>
            <person name="Barkema H.W."/>
            <person name="Luby C."/>
            <person name="Condas L.A."/>
            <person name="Nobrega D.B."/>
            <person name="Carson D.A."/>
            <person name="De Buck J."/>
        </authorList>
    </citation>
    <scope>NUCLEOTIDE SEQUENCE [LARGE SCALE GENOMIC DNA]</scope>
    <source>
        <strain evidence="3 4">SNUC 1231</strain>
    </source>
</reference>
<organism evidence="3 4">
    <name type="scientific">Staphylococcus succinus</name>
    <dbReference type="NCBI Taxonomy" id="61015"/>
    <lineage>
        <taxon>Bacteria</taxon>
        <taxon>Bacillati</taxon>
        <taxon>Bacillota</taxon>
        <taxon>Bacilli</taxon>
        <taxon>Bacillales</taxon>
        <taxon>Staphylococcaceae</taxon>
        <taxon>Staphylococcus</taxon>
    </lineage>
</organism>
<dbReference type="PANTHER" id="PTHR34473:SF2">
    <property type="entry name" value="UPF0699 TRANSMEMBRANE PROTEIN YDBT"/>
    <property type="match status" value="1"/>
</dbReference>
<keyword evidence="1" id="KW-0812">Transmembrane</keyword>
<comment type="caution">
    <text evidence="3">The sequence shown here is derived from an EMBL/GenBank/DDBJ whole genome shotgun (WGS) entry which is preliminary data.</text>
</comment>
<proteinExistence type="predicted"/>
<dbReference type="Proteomes" id="UP000241960">
    <property type="component" value="Unassembled WGS sequence"/>
</dbReference>
<dbReference type="EMBL" id="PZFQ01000036">
    <property type="protein sequence ID" value="PTI74622.1"/>
    <property type="molecule type" value="Genomic_DNA"/>
</dbReference>
<evidence type="ECO:0000259" key="2">
    <source>
        <dbReference type="Pfam" id="PF03703"/>
    </source>
</evidence>
<feature type="transmembrane region" description="Helical" evidence="1">
    <location>
        <begin position="188"/>
        <end position="212"/>
    </location>
</feature>
<feature type="domain" description="YdbS-like PH" evidence="2">
    <location>
        <begin position="258"/>
        <end position="348"/>
    </location>
</feature>
<feature type="transmembrane region" description="Helical" evidence="1">
    <location>
        <begin position="12"/>
        <end position="33"/>
    </location>
</feature>
<dbReference type="InterPro" id="IPR005182">
    <property type="entry name" value="YdbS-like_PH"/>
</dbReference>
<feature type="transmembrane region" description="Helical" evidence="1">
    <location>
        <begin position="395"/>
        <end position="412"/>
    </location>
</feature>
<dbReference type="AlphaFoldDB" id="A0A9Q6HMT5"/>
<accession>A0A9Q6HMT5</accession>
<evidence type="ECO:0000313" key="4">
    <source>
        <dbReference type="Proteomes" id="UP000241960"/>
    </source>
</evidence>
<dbReference type="PANTHER" id="PTHR34473">
    <property type="entry name" value="UPF0699 TRANSMEMBRANE PROTEIN YDBS"/>
    <property type="match status" value="1"/>
</dbReference>
<protein>
    <recommendedName>
        <fullName evidence="2">YdbS-like PH domain-containing protein</fullName>
    </recommendedName>
</protein>
<keyword evidence="1" id="KW-1133">Transmembrane helix</keyword>
<evidence type="ECO:0000256" key="1">
    <source>
        <dbReference type="SAM" id="Phobius"/>
    </source>
</evidence>
<feature type="domain" description="YdbS-like PH" evidence="2">
    <location>
        <begin position="68"/>
        <end position="142"/>
    </location>
</feature>
<dbReference type="InterPro" id="IPR014529">
    <property type="entry name" value="UCP026631"/>
</dbReference>
<sequence length="500" mass="56864">MYNPQKLHPISYLAGVIDAIKQNIFLVIIFLVFNLKDFDFTNIRSYIFPGIVFIFFLFSFVTQVLKVYNTSYWIENDHFVLTTGIFTKARKELNIRRIQTLDTTQGVIHQLVGGVKLQIKTPSDGIDLDTVSKKQSEFIQQAIKAKQQDLINTAEVSQPDDTLQGHDKALETKGPQIIHLYKLKFKELLLMALTSGAIGVAFAALSPIIGGFSDVIPWEKITGQFAHISQAISVIIIMMIALVIVGSYVIGTLIVIIRNFNYTVTQQDNQLNIKYGLFNVKNITVPTDRVQSVVEKQSFLRNLFGYTSIHFVITSDMEDFDKDDVSLDGNVMILPFIKREKAFEIIKNLMPNMAFAPAKQGMPWRGFHRLFWRQALLLIIIASVVAYFWKPWIFLVVGLIIIVHIIHSLKVVKVSGFKIQNDELVVRNVTPFGFKNTYFKHDKILGMEIKKNPFLEKNNLANFNFIIAKGPSNDNIGLKYSNYSDVTALQSWYLGGNPHD</sequence>